<evidence type="ECO:0000256" key="4">
    <source>
        <dbReference type="ARBA" id="ARBA00023163"/>
    </source>
</evidence>
<evidence type="ECO:0000256" key="3">
    <source>
        <dbReference type="ARBA" id="ARBA00023125"/>
    </source>
</evidence>
<proteinExistence type="inferred from homology"/>
<dbReference type="EMBL" id="JWHR01000079">
    <property type="protein sequence ID" value="KHS57306.1"/>
    <property type="molecule type" value="Genomic_DNA"/>
</dbReference>
<evidence type="ECO:0000256" key="7">
    <source>
        <dbReference type="ARBA" id="ARBA00047207"/>
    </source>
</evidence>
<dbReference type="SMART" id="SM00347">
    <property type="entry name" value="HTH_MARR"/>
    <property type="match status" value="1"/>
</dbReference>
<evidence type="ECO:0000256" key="6">
    <source>
        <dbReference type="ARBA" id="ARBA00047188"/>
    </source>
</evidence>
<dbReference type="GO" id="GO:0003677">
    <property type="term" value="F:DNA binding"/>
    <property type="evidence" value="ECO:0007669"/>
    <property type="project" value="UniProtKB-KW"/>
</dbReference>
<reference evidence="9 10" key="1">
    <citation type="submission" date="2014-12" db="EMBL/GenBank/DDBJ databases">
        <title>Draft genome sequence of Terrisporobacter sp. 08-306576, isolated from the blood culture of a bacteremia patient.</title>
        <authorList>
            <person name="Lund L.C."/>
            <person name="Sydenham T.V."/>
            <person name="Hogh S.V."/>
            <person name="Skov M.N."/>
            <person name="Kemp M."/>
            <person name="Justesen U.S."/>
        </authorList>
    </citation>
    <scope>NUCLEOTIDE SEQUENCE [LARGE SCALE GENOMIC DNA]</scope>
    <source>
        <strain evidence="9 10">08-306576</strain>
    </source>
</reference>
<evidence type="ECO:0000256" key="1">
    <source>
        <dbReference type="ARBA" id="ARBA00004496"/>
    </source>
</evidence>
<dbReference type="PANTHER" id="PTHR42756:SF2">
    <property type="entry name" value="MARR FAMILY REGULATORY PROTEIN"/>
    <property type="match status" value="1"/>
</dbReference>
<evidence type="ECO:0000259" key="8">
    <source>
        <dbReference type="PROSITE" id="PS50995"/>
    </source>
</evidence>
<keyword evidence="10" id="KW-1185">Reference proteome</keyword>
<dbReference type="InterPro" id="IPR055166">
    <property type="entry name" value="Transc_reg_Sar_Rot_HTH"/>
</dbReference>
<comment type="subcellular location">
    <subcellularLocation>
        <location evidence="1">Cytoplasm</location>
    </subcellularLocation>
</comment>
<dbReference type="InterPro" id="IPR000835">
    <property type="entry name" value="HTH_MarR-typ"/>
</dbReference>
<gene>
    <name evidence="9" type="ORF">QX51_08690</name>
</gene>
<dbReference type="PANTHER" id="PTHR42756">
    <property type="entry name" value="TRANSCRIPTIONAL REGULATOR, MARR"/>
    <property type="match status" value="1"/>
</dbReference>
<evidence type="ECO:0000313" key="10">
    <source>
        <dbReference type="Proteomes" id="UP000031189"/>
    </source>
</evidence>
<dbReference type="InterPro" id="IPR036390">
    <property type="entry name" value="WH_DNA-bd_sf"/>
</dbReference>
<dbReference type="GO" id="GO:0003700">
    <property type="term" value="F:DNA-binding transcription factor activity"/>
    <property type="evidence" value="ECO:0007669"/>
    <property type="project" value="InterPro"/>
</dbReference>
<evidence type="ECO:0000313" key="9">
    <source>
        <dbReference type="EMBL" id="KHS57306.1"/>
    </source>
</evidence>
<dbReference type="OrthoDB" id="6462103at2"/>
<dbReference type="RefSeq" id="WP_039679517.1">
    <property type="nucleotide sequence ID" value="NZ_JAWGXO010000007.1"/>
</dbReference>
<protein>
    <recommendedName>
        <fullName evidence="6">HTH-type transcriptional regulator SarZ</fullName>
    </recommendedName>
    <alternativeName>
        <fullName evidence="7">Staphylococcal accessory regulator Z</fullName>
    </alternativeName>
</protein>
<dbReference type="AlphaFoldDB" id="A0A0B3VKK3"/>
<evidence type="ECO:0000256" key="5">
    <source>
        <dbReference type="ARBA" id="ARBA00046337"/>
    </source>
</evidence>
<dbReference type="Proteomes" id="UP000031189">
    <property type="component" value="Unassembled WGS sequence"/>
</dbReference>
<name>A0A0B3VKK3_9FIRM</name>
<feature type="domain" description="HTH marR-type" evidence="8">
    <location>
        <begin position="6"/>
        <end position="138"/>
    </location>
</feature>
<organism evidence="9 10">
    <name type="scientific">Terrisporobacter othiniensis</name>
    <dbReference type="NCBI Taxonomy" id="1577792"/>
    <lineage>
        <taxon>Bacteria</taxon>
        <taxon>Bacillati</taxon>
        <taxon>Bacillota</taxon>
        <taxon>Clostridia</taxon>
        <taxon>Peptostreptococcales</taxon>
        <taxon>Peptostreptococcaceae</taxon>
        <taxon>Terrisporobacter</taxon>
    </lineage>
</organism>
<dbReference type="STRING" id="1577792.QX51_08690"/>
<dbReference type="InterPro" id="IPR036388">
    <property type="entry name" value="WH-like_DNA-bd_sf"/>
</dbReference>
<accession>A0A0B3VKK3</accession>
<comment type="caution">
    <text evidence="9">The sequence shown here is derived from an EMBL/GenBank/DDBJ whole genome shotgun (WGS) entry which is preliminary data.</text>
</comment>
<dbReference type="PRINTS" id="PR00598">
    <property type="entry name" value="HTHMARR"/>
</dbReference>
<evidence type="ECO:0000256" key="2">
    <source>
        <dbReference type="ARBA" id="ARBA00023015"/>
    </source>
</evidence>
<dbReference type="GO" id="GO:0005737">
    <property type="term" value="C:cytoplasm"/>
    <property type="evidence" value="ECO:0007669"/>
    <property type="project" value="UniProtKB-SubCell"/>
</dbReference>
<dbReference type="Gene3D" id="1.10.10.10">
    <property type="entry name" value="Winged helix-like DNA-binding domain superfamily/Winged helix DNA-binding domain"/>
    <property type="match status" value="1"/>
</dbReference>
<sequence length="142" mass="16550">MEIKSKEPIGKYISGIYRKGNSFISKEVAKYGLGYGQVMFLIQLYKKDGISQEELSQNLSIDKGTTCRAVKKLVEQGFLTRERDEHDKRAYKLYLTDKSKEIKDEVFQLLYQWEESITTTISQEEVEVLRNLLKKVCINQNI</sequence>
<keyword evidence="4" id="KW-0804">Transcription</keyword>
<keyword evidence="3" id="KW-0238">DNA-binding</keyword>
<dbReference type="SUPFAM" id="SSF46785">
    <property type="entry name" value="Winged helix' DNA-binding domain"/>
    <property type="match status" value="1"/>
</dbReference>
<dbReference type="PROSITE" id="PS50995">
    <property type="entry name" value="HTH_MARR_2"/>
    <property type="match status" value="1"/>
</dbReference>
<comment type="similarity">
    <text evidence="5">Belongs to the SarZ family.</text>
</comment>
<keyword evidence="2" id="KW-0805">Transcription regulation</keyword>
<dbReference type="Pfam" id="PF22381">
    <property type="entry name" value="Staph_reg_Sar_Rot"/>
    <property type="match status" value="1"/>
</dbReference>